<keyword evidence="12" id="KW-1185">Reference proteome</keyword>
<name>A0A9J6BWB0_POLVA</name>
<proteinExistence type="predicted"/>
<evidence type="ECO:0000256" key="2">
    <source>
        <dbReference type="ARBA" id="ARBA00022723"/>
    </source>
</evidence>
<protein>
    <recommendedName>
        <fullName evidence="10">C2H2-type domain-containing protein</fullName>
    </recommendedName>
</protein>
<dbReference type="GO" id="GO:0006357">
    <property type="term" value="P:regulation of transcription by RNA polymerase II"/>
    <property type="evidence" value="ECO:0007669"/>
    <property type="project" value="TreeGrafter"/>
</dbReference>
<dbReference type="GO" id="GO:0005634">
    <property type="term" value="C:nucleus"/>
    <property type="evidence" value="ECO:0007669"/>
    <property type="project" value="UniProtKB-SubCell"/>
</dbReference>
<feature type="compositionally biased region" description="Basic residues" evidence="9">
    <location>
        <begin position="383"/>
        <end position="400"/>
    </location>
</feature>
<dbReference type="SUPFAM" id="SSF57667">
    <property type="entry name" value="beta-beta-alpha zinc fingers"/>
    <property type="match status" value="2"/>
</dbReference>
<evidence type="ECO:0000259" key="10">
    <source>
        <dbReference type="PROSITE" id="PS50157"/>
    </source>
</evidence>
<dbReference type="AlphaFoldDB" id="A0A9J6BWB0"/>
<feature type="domain" description="C2H2-type" evidence="10">
    <location>
        <begin position="332"/>
        <end position="359"/>
    </location>
</feature>
<dbReference type="PROSITE" id="PS00028">
    <property type="entry name" value="ZINC_FINGER_C2H2_1"/>
    <property type="match status" value="4"/>
</dbReference>
<evidence type="ECO:0000313" key="12">
    <source>
        <dbReference type="Proteomes" id="UP001107558"/>
    </source>
</evidence>
<feature type="domain" description="C2H2-type" evidence="10">
    <location>
        <begin position="360"/>
        <end position="387"/>
    </location>
</feature>
<feature type="compositionally biased region" description="Polar residues" evidence="9">
    <location>
        <begin position="242"/>
        <end position="251"/>
    </location>
</feature>
<dbReference type="InterPro" id="IPR050589">
    <property type="entry name" value="Ikaros_C2H2-ZF"/>
</dbReference>
<evidence type="ECO:0000256" key="6">
    <source>
        <dbReference type="ARBA" id="ARBA00023125"/>
    </source>
</evidence>
<evidence type="ECO:0000256" key="1">
    <source>
        <dbReference type="ARBA" id="ARBA00004123"/>
    </source>
</evidence>
<dbReference type="Gene3D" id="3.30.160.60">
    <property type="entry name" value="Classic Zinc Finger"/>
    <property type="match status" value="4"/>
</dbReference>
<feature type="compositionally biased region" description="Polar residues" evidence="9">
    <location>
        <begin position="401"/>
        <end position="421"/>
    </location>
</feature>
<evidence type="ECO:0000256" key="5">
    <source>
        <dbReference type="ARBA" id="ARBA00022833"/>
    </source>
</evidence>
<evidence type="ECO:0000256" key="9">
    <source>
        <dbReference type="SAM" id="MobiDB-lite"/>
    </source>
</evidence>
<gene>
    <name evidence="11" type="ORF">PVAND_003590</name>
</gene>
<dbReference type="GO" id="GO:0003700">
    <property type="term" value="F:DNA-binding transcription factor activity"/>
    <property type="evidence" value="ECO:0007669"/>
    <property type="project" value="TreeGrafter"/>
</dbReference>
<keyword evidence="5" id="KW-0862">Zinc</keyword>
<dbReference type="PANTHER" id="PTHR24404:SF106">
    <property type="entry name" value="C2H2-TYPE DOMAIN-CONTAINING PROTEIN"/>
    <property type="match status" value="1"/>
</dbReference>
<feature type="domain" description="C2H2-type" evidence="10">
    <location>
        <begin position="275"/>
        <end position="303"/>
    </location>
</feature>
<keyword evidence="6" id="KW-0238">DNA-binding</keyword>
<keyword evidence="3" id="KW-0677">Repeat</keyword>
<dbReference type="OrthoDB" id="8117402at2759"/>
<dbReference type="GO" id="GO:0008270">
    <property type="term" value="F:zinc ion binding"/>
    <property type="evidence" value="ECO:0007669"/>
    <property type="project" value="UniProtKB-KW"/>
</dbReference>
<evidence type="ECO:0000256" key="8">
    <source>
        <dbReference type="PROSITE-ProRule" id="PRU00042"/>
    </source>
</evidence>
<feature type="region of interest" description="Disordered" evidence="9">
    <location>
        <begin position="377"/>
        <end position="421"/>
    </location>
</feature>
<feature type="domain" description="C2H2-type" evidence="10">
    <location>
        <begin position="304"/>
        <end position="331"/>
    </location>
</feature>
<dbReference type="PANTHER" id="PTHR24404">
    <property type="entry name" value="ZINC FINGER PROTEIN"/>
    <property type="match status" value="1"/>
</dbReference>
<dbReference type="InterPro" id="IPR013087">
    <property type="entry name" value="Znf_C2H2_type"/>
</dbReference>
<dbReference type="SMART" id="SM00355">
    <property type="entry name" value="ZnF_C2H2"/>
    <property type="match status" value="4"/>
</dbReference>
<accession>A0A9J6BWB0</accession>
<dbReference type="FunFam" id="3.30.160.60:FF:000414">
    <property type="entry name" value="Zinc finger protein 398"/>
    <property type="match status" value="1"/>
</dbReference>
<keyword evidence="2" id="KW-0479">Metal-binding</keyword>
<dbReference type="FunFam" id="3.30.160.60:FF:000448">
    <property type="entry name" value="RE1-silencing transcription factor A"/>
    <property type="match status" value="1"/>
</dbReference>
<dbReference type="PROSITE" id="PS50157">
    <property type="entry name" value="ZINC_FINGER_C2H2_2"/>
    <property type="match status" value="4"/>
</dbReference>
<organism evidence="11 12">
    <name type="scientific">Polypedilum vanderplanki</name>
    <name type="common">Sleeping chironomid midge</name>
    <dbReference type="NCBI Taxonomy" id="319348"/>
    <lineage>
        <taxon>Eukaryota</taxon>
        <taxon>Metazoa</taxon>
        <taxon>Ecdysozoa</taxon>
        <taxon>Arthropoda</taxon>
        <taxon>Hexapoda</taxon>
        <taxon>Insecta</taxon>
        <taxon>Pterygota</taxon>
        <taxon>Neoptera</taxon>
        <taxon>Endopterygota</taxon>
        <taxon>Diptera</taxon>
        <taxon>Nematocera</taxon>
        <taxon>Chironomoidea</taxon>
        <taxon>Chironomidae</taxon>
        <taxon>Chironominae</taxon>
        <taxon>Polypedilum</taxon>
        <taxon>Polypedilum</taxon>
    </lineage>
</organism>
<dbReference type="EMBL" id="JADBJN010000003">
    <property type="protein sequence ID" value="KAG5673550.1"/>
    <property type="molecule type" value="Genomic_DNA"/>
</dbReference>
<keyword evidence="4 8" id="KW-0863">Zinc-finger</keyword>
<evidence type="ECO:0000256" key="7">
    <source>
        <dbReference type="ARBA" id="ARBA00023242"/>
    </source>
</evidence>
<comment type="caution">
    <text evidence="11">The sequence shown here is derived from an EMBL/GenBank/DDBJ whole genome shotgun (WGS) entry which is preliminary data.</text>
</comment>
<dbReference type="GO" id="GO:0000978">
    <property type="term" value="F:RNA polymerase II cis-regulatory region sequence-specific DNA binding"/>
    <property type="evidence" value="ECO:0007669"/>
    <property type="project" value="TreeGrafter"/>
</dbReference>
<evidence type="ECO:0000256" key="4">
    <source>
        <dbReference type="ARBA" id="ARBA00022771"/>
    </source>
</evidence>
<evidence type="ECO:0000313" key="11">
    <source>
        <dbReference type="EMBL" id="KAG5673550.1"/>
    </source>
</evidence>
<sequence length="421" mass="46809">MSLKLARFPRAKGPSVQVQVASQLRGLQLLSDSNLSMDHQQAHQQHLPQQHHLMEQLPLTSTTINSTLPQSIIMPSPVTSSISNLTDQQYPLAISTSTHSLYPITITEEQNYHNTIGNLRTSSDDDVQHVLHTDNNEQQEQFTVLPSLHPHPGGGHFMTSYDQLLSRYTGGAVYTGDIPPFSPDIPDQYHQSMDGTTTLITTTSESPNSHMMTEYDDEIMQQPQSALAPSSPSISSSGQLQMNNNNSSMPATASMPIEPKKRSTASTAAVTTSEYRCDICDKVFNKSCYLTQHNKTFHCGYKPFKCQRCGKRFSCDASHEEHVAKHGGNKPFKCSQCPKAFNHKTDLRRHMCLHSGTKPYTCLQCGKGFIRKDHMVKHTETHSKKKGNGNKKVKNGKKRLSSINIPPDSNDSLNYADTPSD</sequence>
<dbReference type="Proteomes" id="UP001107558">
    <property type="component" value="Chromosome 3"/>
</dbReference>
<keyword evidence="7" id="KW-0539">Nucleus</keyword>
<evidence type="ECO:0000256" key="3">
    <source>
        <dbReference type="ARBA" id="ARBA00022737"/>
    </source>
</evidence>
<dbReference type="InterPro" id="IPR036236">
    <property type="entry name" value="Znf_C2H2_sf"/>
</dbReference>
<reference evidence="11" key="1">
    <citation type="submission" date="2021-03" db="EMBL/GenBank/DDBJ databases">
        <title>Chromosome level genome of the anhydrobiotic midge Polypedilum vanderplanki.</title>
        <authorList>
            <person name="Yoshida Y."/>
            <person name="Kikawada T."/>
            <person name="Gusev O."/>
        </authorList>
    </citation>
    <scope>NUCLEOTIDE SEQUENCE</scope>
    <source>
        <strain evidence="11">NIAS01</strain>
        <tissue evidence="11">Whole body or cell culture</tissue>
    </source>
</reference>
<feature type="compositionally biased region" description="Low complexity" evidence="9">
    <location>
        <begin position="221"/>
        <end position="241"/>
    </location>
</feature>
<comment type="subcellular location">
    <subcellularLocation>
        <location evidence="1">Nucleus</location>
    </subcellularLocation>
</comment>
<feature type="region of interest" description="Disordered" evidence="9">
    <location>
        <begin position="221"/>
        <end position="265"/>
    </location>
</feature>
<dbReference type="Pfam" id="PF00096">
    <property type="entry name" value="zf-C2H2"/>
    <property type="match status" value="3"/>
</dbReference>